<dbReference type="AlphaFoldDB" id="A0A1J4TDN7"/>
<dbReference type="EMBL" id="MNUU01000006">
    <property type="protein sequence ID" value="OIO08606.1"/>
    <property type="molecule type" value="Genomic_DNA"/>
</dbReference>
<organism evidence="8 9">
    <name type="scientific">Candidatus Falkowbacteria bacterium CG1_02_37_44</name>
    <dbReference type="NCBI Taxonomy" id="1805146"/>
    <lineage>
        <taxon>Bacteria</taxon>
        <taxon>Candidatus Falkowiibacteriota</taxon>
    </lineage>
</organism>
<keyword evidence="5" id="KW-0699">rRNA-binding</keyword>
<dbReference type="GO" id="GO:0005840">
    <property type="term" value="C:ribosome"/>
    <property type="evidence" value="ECO:0007669"/>
    <property type="project" value="UniProtKB-KW"/>
</dbReference>
<evidence type="ECO:0000256" key="3">
    <source>
        <dbReference type="ARBA" id="ARBA00023274"/>
    </source>
</evidence>
<evidence type="ECO:0000256" key="5">
    <source>
        <dbReference type="HAMAP-Rule" id="MF_01326"/>
    </source>
</evidence>
<comment type="similarity">
    <text evidence="1 5 6">Belongs to the universal ribosomal protein uL24 family.</text>
</comment>
<dbReference type="STRING" id="1805146.AUJ27_00515"/>
<dbReference type="InterPro" id="IPR005824">
    <property type="entry name" value="KOW"/>
</dbReference>
<comment type="function">
    <text evidence="5">One of the proteins that surrounds the polypeptide exit tunnel on the outside of the subunit.</text>
</comment>
<evidence type="ECO:0000259" key="7">
    <source>
        <dbReference type="SMART" id="SM00739"/>
    </source>
</evidence>
<comment type="function">
    <text evidence="5">One of two assembly initiator proteins, it binds directly to the 5'-end of the 23S rRNA, where it nucleates assembly of the 50S subunit.</text>
</comment>
<protein>
    <recommendedName>
        <fullName evidence="4 5">Large ribosomal subunit protein uL24</fullName>
    </recommendedName>
</protein>
<sequence length="126" mass="14018">MKIKSGDKIIIIAGKDKGKAGKVLQIFSSKNRVSVEGLNLLIKHLRPKKQGEKGQRVEFPALMDLSNVILECPKCGKATRVSYKITKKNKDVITDSSLQKSGQPNQAVKTKNKKLRICNKCKEIID</sequence>
<dbReference type="SMART" id="SM00739">
    <property type="entry name" value="KOW"/>
    <property type="match status" value="1"/>
</dbReference>
<dbReference type="PROSITE" id="PS01108">
    <property type="entry name" value="RIBOSOMAL_L24"/>
    <property type="match status" value="1"/>
</dbReference>
<dbReference type="HAMAP" id="MF_01326_B">
    <property type="entry name" value="Ribosomal_uL24_B"/>
    <property type="match status" value="1"/>
</dbReference>
<dbReference type="GO" id="GO:0019843">
    <property type="term" value="F:rRNA binding"/>
    <property type="evidence" value="ECO:0007669"/>
    <property type="project" value="UniProtKB-UniRule"/>
</dbReference>
<dbReference type="PANTHER" id="PTHR12903">
    <property type="entry name" value="MITOCHONDRIAL RIBOSOMAL PROTEIN L24"/>
    <property type="match status" value="1"/>
</dbReference>
<dbReference type="Gene3D" id="2.30.30.30">
    <property type="match status" value="1"/>
</dbReference>
<evidence type="ECO:0000256" key="2">
    <source>
        <dbReference type="ARBA" id="ARBA00022980"/>
    </source>
</evidence>
<dbReference type="InterPro" id="IPR005825">
    <property type="entry name" value="Ribosomal_uL24_CS"/>
</dbReference>
<dbReference type="SUPFAM" id="SSF50104">
    <property type="entry name" value="Translation proteins SH3-like domain"/>
    <property type="match status" value="1"/>
</dbReference>
<dbReference type="GO" id="GO:1990904">
    <property type="term" value="C:ribonucleoprotein complex"/>
    <property type="evidence" value="ECO:0007669"/>
    <property type="project" value="UniProtKB-KW"/>
</dbReference>
<keyword evidence="3 5" id="KW-0687">Ribonucleoprotein</keyword>
<reference evidence="8 9" key="1">
    <citation type="journal article" date="2016" name="Environ. Microbiol.">
        <title>Genomic resolution of a cold subsurface aquifer community provides metabolic insights for novel microbes adapted to high CO concentrations.</title>
        <authorList>
            <person name="Probst A.J."/>
            <person name="Castelle C.J."/>
            <person name="Singh A."/>
            <person name="Brown C.T."/>
            <person name="Anantharaman K."/>
            <person name="Sharon I."/>
            <person name="Hug L.A."/>
            <person name="Burstein D."/>
            <person name="Emerson J.B."/>
            <person name="Thomas B.C."/>
            <person name="Banfield J.F."/>
        </authorList>
    </citation>
    <scope>NUCLEOTIDE SEQUENCE [LARGE SCALE GENOMIC DNA]</scope>
    <source>
        <strain evidence="8">CG1_02_37_44</strain>
    </source>
</reference>
<gene>
    <name evidence="5" type="primary">rplX</name>
    <name evidence="8" type="ORF">AUJ27_00515</name>
</gene>
<dbReference type="Pfam" id="PF17136">
    <property type="entry name" value="ribosomal_L24"/>
    <property type="match status" value="1"/>
</dbReference>
<dbReference type="InterPro" id="IPR014722">
    <property type="entry name" value="Rib_uL2_dom2"/>
</dbReference>
<name>A0A1J4TDN7_9BACT</name>
<feature type="domain" description="KOW" evidence="7">
    <location>
        <begin position="2"/>
        <end position="29"/>
    </location>
</feature>
<comment type="subunit">
    <text evidence="5">Part of the 50S ribosomal subunit.</text>
</comment>
<dbReference type="InterPro" id="IPR003256">
    <property type="entry name" value="Ribosomal_uL24"/>
</dbReference>
<evidence type="ECO:0000313" key="8">
    <source>
        <dbReference type="EMBL" id="OIO08606.1"/>
    </source>
</evidence>
<evidence type="ECO:0000256" key="6">
    <source>
        <dbReference type="RuleBase" id="RU003477"/>
    </source>
</evidence>
<proteinExistence type="inferred from homology"/>
<dbReference type="InterPro" id="IPR041988">
    <property type="entry name" value="Ribosomal_uL24_KOW"/>
</dbReference>
<dbReference type="Proteomes" id="UP000183192">
    <property type="component" value="Unassembled WGS sequence"/>
</dbReference>
<dbReference type="InterPro" id="IPR057264">
    <property type="entry name" value="Ribosomal_uL24_C"/>
</dbReference>
<accession>A0A1J4TDN7</accession>
<dbReference type="Pfam" id="PF00467">
    <property type="entry name" value="KOW"/>
    <property type="match status" value="1"/>
</dbReference>
<dbReference type="CDD" id="cd06089">
    <property type="entry name" value="KOW_RPL26"/>
    <property type="match status" value="1"/>
</dbReference>
<keyword evidence="2 5" id="KW-0689">Ribosomal protein</keyword>
<dbReference type="NCBIfam" id="TIGR01079">
    <property type="entry name" value="rplX_bact"/>
    <property type="match status" value="1"/>
</dbReference>
<keyword evidence="5" id="KW-0694">RNA-binding</keyword>
<evidence type="ECO:0000256" key="1">
    <source>
        <dbReference type="ARBA" id="ARBA00010618"/>
    </source>
</evidence>
<comment type="caution">
    <text evidence="8">The sequence shown here is derived from an EMBL/GenBank/DDBJ whole genome shotgun (WGS) entry which is preliminary data.</text>
</comment>
<evidence type="ECO:0000313" key="9">
    <source>
        <dbReference type="Proteomes" id="UP000183192"/>
    </source>
</evidence>
<evidence type="ECO:0000256" key="4">
    <source>
        <dbReference type="ARBA" id="ARBA00035206"/>
    </source>
</evidence>
<dbReference type="InterPro" id="IPR008991">
    <property type="entry name" value="Translation_prot_SH3-like_sf"/>
</dbReference>
<dbReference type="GO" id="GO:0006412">
    <property type="term" value="P:translation"/>
    <property type="evidence" value="ECO:0007669"/>
    <property type="project" value="UniProtKB-UniRule"/>
</dbReference>
<dbReference type="GO" id="GO:0003735">
    <property type="term" value="F:structural constituent of ribosome"/>
    <property type="evidence" value="ECO:0007669"/>
    <property type="project" value="InterPro"/>
</dbReference>